<comment type="caution">
    <text evidence="1">The sequence shown here is derived from an EMBL/GenBank/DDBJ whole genome shotgun (WGS) entry which is preliminary data.</text>
</comment>
<dbReference type="OrthoDB" id="10264343at2759"/>
<protein>
    <submittedName>
        <fullName evidence="1">Uncharacterized protein</fullName>
    </submittedName>
</protein>
<dbReference type="AlphaFoldDB" id="A0A1J4KRJ2"/>
<dbReference type="GeneID" id="94834607"/>
<accession>A0A1J4KRJ2</accession>
<evidence type="ECO:0000313" key="1">
    <source>
        <dbReference type="EMBL" id="OHT12286.1"/>
    </source>
</evidence>
<gene>
    <name evidence="1" type="ORF">TRFO_17981</name>
</gene>
<dbReference type="VEuPathDB" id="TrichDB:TRFO_17981"/>
<reference evidence="1" key="1">
    <citation type="submission" date="2016-10" db="EMBL/GenBank/DDBJ databases">
        <authorList>
            <person name="Benchimol M."/>
            <person name="Almeida L.G."/>
            <person name="Vasconcelos A.T."/>
            <person name="Perreira-Neves A."/>
            <person name="Rosa I.A."/>
            <person name="Tasca T."/>
            <person name="Bogo M.R."/>
            <person name="de Souza W."/>
        </authorList>
    </citation>
    <scope>NUCLEOTIDE SEQUENCE [LARGE SCALE GENOMIC DNA]</scope>
    <source>
        <strain evidence="1">K</strain>
    </source>
</reference>
<dbReference type="EMBL" id="MLAK01000567">
    <property type="protein sequence ID" value="OHT12286.1"/>
    <property type="molecule type" value="Genomic_DNA"/>
</dbReference>
<dbReference type="RefSeq" id="XP_068365422.1">
    <property type="nucleotide sequence ID" value="XM_068499903.1"/>
</dbReference>
<sequence>MSIADITIPDDLPEVQRAEFVAYQKAMIDLEIEWNKLQNNENTDQKACIDIIQEQHERKKKKITERHELRKDIIQKQYQKETDRIDREFRVAKTTLNERLIRAYYQSDQNITAQLKDLKGKDFAAYIQENAIDFPQMPPDTQMMTRTKQPEEVKIRLSSQECDRDLRRIQSIFESEE</sequence>
<keyword evidence="2" id="KW-1185">Reference proteome</keyword>
<name>A0A1J4KRJ2_9EUKA</name>
<evidence type="ECO:0000313" key="2">
    <source>
        <dbReference type="Proteomes" id="UP000179807"/>
    </source>
</evidence>
<proteinExistence type="predicted"/>
<dbReference type="Proteomes" id="UP000179807">
    <property type="component" value="Unassembled WGS sequence"/>
</dbReference>
<organism evidence="1 2">
    <name type="scientific">Tritrichomonas foetus</name>
    <dbReference type="NCBI Taxonomy" id="1144522"/>
    <lineage>
        <taxon>Eukaryota</taxon>
        <taxon>Metamonada</taxon>
        <taxon>Parabasalia</taxon>
        <taxon>Tritrichomonadida</taxon>
        <taxon>Tritrichomonadidae</taxon>
        <taxon>Tritrichomonas</taxon>
    </lineage>
</organism>